<dbReference type="PROSITE" id="PS51012">
    <property type="entry name" value="ABC_TM2"/>
    <property type="match status" value="1"/>
</dbReference>
<evidence type="ECO:0000256" key="9">
    <source>
        <dbReference type="ARBA" id="ARBA00023251"/>
    </source>
</evidence>
<comment type="caution">
    <text evidence="12">The sequence shown here is derived from an EMBL/GenBank/DDBJ whole genome shotgun (WGS) entry which is preliminary data.</text>
</comment>
<dbReference type="InterPro" id="IPR013525">
    <property type="entry name" value="ABC2_TM"/>
</dbReference>
<dbReference type="InterPro" id="IPR047817">
    <property type="entry name" value="ABC2_TM_bact-type"/>
</dbReference>
<comment type="subcellular location">
    <subcellularLocation>
        <location evidence="1">Cell inner membrane</location>
        <topology evidence="1">Multi-pass membrane protein</topology>
    </subcellularLocation>
    <subcellularLocation>
        <location evidence="10">Cell membrane</location>
        <topology evidence="10">Multi-pass membrane protein</topology>
    </subcellularLocation>
</comment>
<gene>
    <name evidence="12" type="ORF">GCM10009825_22330</name>
</gene>
<feature type="transmembrane region" description="Helical" evidence="10">
    <location>
        <begin position="176"/>
        <end position="199"/>
    </location>
</feature>
<evidence type="ECO:0000256" key="1">
    <source>
        <dbReference type="ARBA" id="ARBA00004429"/>
    </source>
</evidence>
<evidence type="ECO:0000256" key="4">
    <source>
        <dbReference type="ARBA" id="ARBA00022475"/>
    </source>
</evidence>
<feature type="transmembrane region" description="Helical" evidence="10">
    <location>
        <begin position="268"/>
        <end position="288"/>
    </location>
</feature>
<dbReference type="PRINTS" id="PR00164">
    <property type="entry name" value="ABC2TRNSPORT"/>
</dbReference>
<keyword evidence="5" id="KW-0997">Cell inner membrane</keyword>
<sequence length="298" mass="33446">MSTETATAPHTPQPTAVNTSVNLRGLRRVGARPPLLDYLVALWDYRHFVYYDARSRVQTGNEQDRLGLAWLVLGPLLNGLMFYLIMGVLLKSGGGIENFVAFLIIGVFLFQMTTRAISSSSRVISANKNVIQAFQFPRASVVLAANLRELLSNIPVLITMLILIIILPPAEEISWRWLMLIPIVVLQFIFNLGIGLILARVVSIFNDASQLVSYAMRLWMYASCMFFSIDRFDGAPAIKAVMEYNPLYNVLYLARECLLNGSVGPWRAWVILTLWSVAAAAFGIVFFWKGEESYGREL</sequence>
<evidence type="ECO:0000256" key="7">
    <source>
        <dbReference type="ARBA" id="ARBA00022989"/>
    </source>
</evidence>
<dbReference type="RefSeq" id="WP_344365488.1">
    <property type="nucleotide sequence ID" value="NZ_BAAAQB010000030.1"/>
</dbReference>
<evidence type="ECO:0000256" key="8">
    <source>
        <dbReference type="ARBA" id="ARBA00023136"/>
    </source>
</evidence>
<evidence type="ECO:0000313" key="13">
    <source>
        <dbReference type="Proteomes" id="UP001500102"/>
    </source>
</evidence>
<feature type="transmembrane region" description="Helical" evidence="10">
    <location>
        <begin position="150"/>
        <end position="170"/>
    </location>
</feature>
<dbReference type="PANTHER" id="PTHR30413:SF8">
    <property type="entry name" value="TRANSPORT PERMEASE PROTEIN"/>
    <property type="match status" value="1"/>
</dbReference>
<feature type="domain" description="ABC transmembrane type-2" evidence="11">
    <location>
        <begin position="66"/>
        <end position="290"/>
    </location>
</feature>
<evidence type="ECO:0000256" key="6">
    <source>
        <dbReference type="ARBA" id="ARBA00022692"/>
    </source>
</evidence>
<keyword evidence="9" id="KW-0046">Antibiotic resistance</keyword>
<dbReference type="Pfam" id="PF01061">
    <property type="entry name" value="ABC2_membrane"/>
    <property type="match status" value="1"/>
</dbReference>
<keyword evidence="7 10" id="KW-1133">Transmembrane helix</keyword>
<protein>
    <recommendedName>
        <fullName evidence="10">Transport permease protein</fullName>
    </recommendedName>
</protein>
<evidence type="ECO:0000259" key="11">
    <source>
        <dbReference type="PROSITE" id="PS51012"/>
    </source>
</evidence>
<dbReference type="InterPro" id="IPR000412">
    <property type="entry name" value="ABC_2_transport"/>
</dbReference>
<feature type="transmembrane region" description="Helical" evidence="10">
    <location>
        <begin position="211"/>
        <end position="229"/>
    </location>
</feature>
<keyword evidence="13" id="KW-1185">Reference proteome</keyword>
<keyword evidence="6 10" id="KW-0812">Transmembrane</keyword>
<dbReference type="PANTHER" id="PTHR30413">
    <property type="entry name" value="INNER MEMBRANE TRANSPORT PERMEASE"/>
    <property type="match status" value="1"/>
</dbReference>
<reference evidence="13" key="1">
    <citation type="journal article" date="2019" name="Int. J. Syst. Evol. Microbiol.">
        <title>The Global Catalogue of Microorganisms (GCM) 10K type strain sequencing project: providing services to taxonomists for standard genome sequencing and annotation.</title>
        <authorList>
            <consortium name="The Broad Institute Genomics Platform"/>
            <consortium name="The Broad Institute Genome Sequencing Center for Infectious Disease"/>
            <person name="Wu L."/>
            <person name="Ma J."/>
        </authorList>
    </citation>
    <scope>NUCLEOTIDE SEQUENCE [LARGE SCALE GENOMIC DNA]</scope>
    <source>
        <strain evidence="13">JCM 15921</strain>
    </source>
</reference>
<keyword evidence="3 10" id="KW-0813">Transport</keyword>
<evidence type="ECO:0000313" key="12">
    <source>
        <dbReference type="EMBL" id="GAA2136790.1"/>
    </source>
</evidence>
<keyword evidence="8 10" id="KW-0472">Membrane</keyword>
<keyword evidence="4 10" id="KW-1003">Cell membrane</keyword>
<accession>A0ABP5KVN9</accession>
<dbReference type="EMBL" id="BAAAQB010000030">
    <property type="protein sequence ID" value="GAA2136790.1"/>
    <property type="molecule type" value="Genomic_DNA"/>
</dbReference>
<comment type="similarity">
    <text evidence="2 10">Belongs to the ABC-2 integral membrane protein family.</text>
</comment>
<evidence type="ECO:0000256" key="2">
    <source>
        <dbReference type="ARBA" id="ARBA00007783"/>
    </source>
</evidence>
<name>A0ABP5KVN9_9MICC</name>
<feature type="transmembrane region" description="Helical" evidence="10">
    <location>
        <begin position="98"/>
        <end position="118"/>
    </location>
</feature>
<organism evidence="12 13">
    <name type="scientific">Arthrobacter humicola</name>
    <dbReference type="NCBI Taxonomy" id="409291"/>
    <lineage>
        <taxon>Bacteria</taxon>
        <taxon>Bacillati</taxon>
        <taxon>Actinomycetota</taxon>
        <taxon>Actinomycetes</taxon>
        <taxon>Micrococcales</taxon>
        <taxon>Micrococcaceae</taxon>
        <taxon>Arthrobacter</taxon>
    </lineage>
</organism>
<evidence type="ECO:0000256" key="3">
    <source>
        <dbReference type="ARBA" id="ARBA00022448"/>
    </source>
</evidence>
<dbReference type="Proteomes" id="UP001500102">
    <property type="component" value="Unassembled WGS sequence"/>
</dbReference>
<proteinExistence type="inferred from homology"/>
<feature type="transmembrane region" description="Helical" evidence="10">
    <location>
        <begin position="66"/>
        <end position="86"/>
    </location>
</feature>
<evidence type="ECO:0000256" key="5">
    <source>
        <dbReference type="ARBA" id="ARBA00022519"/>
    </source>
</evidence>
<evidence type="ECO:0000256" key="10">
    <source>
        <dbReference type="RuleBase" id="RU361157"/>
    </source>
</evidence>